<dbReference type="AlphaFoldDB" id="A0A8S9WQE2"/>
<evidence type="ECO:0000256" key="6">
    <source>
        <dbReference type="ARBA" id="ARBA00023040"/>
    </source>
</evidence>
<evidence type="ECO:0000256" key="10">
    <source>
        <dbReference type="ARBA" id="ARBA00023180"/>
    </source>
</evidence>
<evidence type="ECO:0000256" key="12">
    <source>
        <dbReference type="RuleBase" id="RU000688"/>
    </source>
</evidence>
<keyword evidence="9 12" id="KW-0675">Receptor</keyword>
<feature type="domain" description="G-protein coupled receptors family 1 profile" evidence="14">
    <location>
        <begin position="34"/>
        <end position="150"/>
    </location>
</feature>
<evidence type="ECO:0000256" key="9">
    <source>
        <dbReference type="ARBA" id="ARBA00023170"/>
    </source>
</evidence>
<dbReference type="PANTHER" id="PTHR45695">
    <property type="entry name" value="LEUCOKININ RECEPTOR-RELATED"/>
    <property type="match status" value="1"/>
</dbReference>
<keyword evidence="16" id="KW-1185">Reference proteome</keyword>
<keyword evidence="7 13" id="KW-0472">Membrane</keyword>
<comment type="subcellular location">
    <subcellularLocation>
        <location evidence="1">Cell membrane</location>
        <topology evidence="1">Multi-pass membrane protein</topology>
    </subcellularLocation>
</comment>
<dbReference type="PANTHER" id="PTHR45695:SF23">
    <property type="entry name" value="GALANIN-LIKE G-PROTEIN COUPLED RECEPTOR NPR-9"/>
    <property type="match status" value="1"/>
</dbReference>
<comment type="similarity">
    <text evidence="2 12">Belongs to the G-protein coupled receptor 1 family.</text>
</comment>
<evidence type="ECO:0000256" key="7">
    <source>
        <dbReference type="ARBA" id="ARBA00023136"/>
    </source>
</evidence>
<dbReference type="SUPFAM" id="SSF81321">
    <property type="entry name" value="Family A G protein-coupled receptor-like"/>
    <property type="match status" value="1"/>
</dbReference>
<dbReference type="Proteomes" id="UP000466442">
    <property type="component" value="Unassembled WGS sequence"/>
</dbReference>
<keyword evidence="5 13" id="KW-1133">Transmembrane helix</keyword>
<evidence type="ECO:0000256" key="8">
    <source>
        <dbReference type="ARBA" id="ARBA00023157"/>
    </source>
</evidence>
<evidence type="ECO:0000256" key="3">
    <source>
        <dbReference type="ARBA" id="ARBA00022475"/>
    </source>
</evidence>
<name>A0A8S9WQE2_APOLU</name>
<keyword evidence="6 12" id="KW-0297">G-protein coupled receptor</keyword>
<proteinExistence type="inferred from homology"/>
<protein>
    <recommendedName>
        <fullName evidence="14">G-protein coupled receptors family 1 profile domain-containing protein</fullName>
    </recommendedName>
</protein>
<sequence length="258" mass="29112">MSSSIDLWQVIDEELAGTVTAVLFVIVMIFGLIGNFLAVTVVSCNASMRSTTNNLIVSLSSADLLFIVFCIPFTGAQFVLRHWPFGDLWCKTVQYIICVTAFASVYTLVMLSFHRYLAVVHPTTFMFFRTERSWTYAILTMWLIIIVYNLKTFGDFGEVPIPVENPGNGSILNFQSTLNGSSVNYDDHFMDLYDESVNNSSMKYGSFGNVSSSPDSNQTVCICLHEGRDLQFYQSWSEAPWNMGIVWSRRPHFIVEGT</sequence>
<evidence type="ECO:0000256" key="1">
    <source>
        <dbReference type="ARBA" id="ARBA00004651"/>
    </source>
</evidence>
<organism evidence="15 16">
    <name type="scientific">Apolygus lucorum</name>
    <name type="common">Small green plant bug</name>
    <name type="synonym">Lygocoris lucorum</name>
    <dbReference type="NCBI Taxonomy" id="248454"/>
    <lineage>
        <taxon>Eukaryota</taxon>
        <taxon>Metazoa</taxon>
        <taxon>Ecdysozoa</taxon>
        <taxon>Arthropoda</taxon>
        <taxon>Hexapoda</taxon>
        <taxon>Insecta</taxon>
        <taxon>Pterygota</taxon>
        <taxon>Neoptera</taxon>
        <taxon>Paraneoptera</taxon>
        <taxon>Hemiptera</taxon>
        <taxon>Heteroptera</taxon>
        <taxon>Panheteroptera</taxon>
        <taxon>Cimicomorpha</taxon>
        <taxon>Miridae</taxon>
        <taxon>Mirini</taxon>
        <taxon>Apolygus</taxon>
    </lineage>
</organism>
<dbReference type="GO" id="GO:0005886">
    <property type="term" value="C:plasma membrane"/>
    <property type="evidence" value="ECO:0007669"/>
    <property type="project" value="UniProtKB-SubCell"/>
</dbReference>
<evidence type="ECO:0000313" key="15">
    <source>
        <dbReference type="EMBL" id="KAF6198962.1"/>
    </source>
</evidence>
<keyword evidence="3" id="KW-1003">Cell membrane</keyword>
<dbReference type="InterPro" id="IPR000276">
    <property type="entry name" value="GPCR_Rhodpsn"/>
</dbReference>
<feature type="transmembrane region" description="Helical" evidence="13">
    <location>
        <begin position="92"/>
        <end position="113"/>
    </location>
</feature>
<feature type="transmembrane region" description="Helical" evidence="13">
    <location>
        <begin position="20"/>
        <end position="43"/>
    </location>
</feature>
<dbReference type="InterPro" id="IPR017452">
    <property type="entry name" value="GPCR_Rhodpsn_7TM"/>
</dbReference>
<keyword evidence="10" id="KW-0325">Glycoprotein</keyword>
<gene>
    <name evidence="15" type="ORF">GE061_006985</name>
</gene>
<comment type="caution">
    <text evidence="15">The sequence shown here is derived from an EMBL/GenBank/DDBJ whole genome shotgun (WGS) entry which is preliminary data.</text>
</comment>
<evidence type="ECO:0000313" key="16">
    <source>
        <dbReference type="Proteomes" id="UP000466442"/>
    </source>
</evidence>
<dbReference type="Pfam" id="PF00001">
    <property type="entry name" value="7tm_1"/>
    <property type="match status" value="1"/>
</dbReference>
<reference evidence="15" key="1">
    <citation type="journal article" date="2021" name="Mol. Ecol. Resour.">
        <title>Apolygus lucorum genome provides insights into omnivorousness and mesophyll feeding.</title>
        <authorList>
            <person name="Liu Y."/>
            <person name="Liu H."/>
            <person name="Wang H."/>
            <person name="Huang T."/>
            <person name="Liu B."/>
            <person name="Yang B."/>
            <person name="Yin L."/>
            <person name="Li B."/>
            <person name="Zhang Y."/>
            <person name="Zhang S."/>
            <person name="Jiang F."/>
            <person name="Zhang X."/>
            <person name="Ren Y."/>
            <person name="Wang B."/>
            <person name="Wang S."/>
            <person name="Lu Y."/>
            <person name="Wu K."/>
            <person name="Fan W."/>
            <person name="Wang G."/>
        </authorList>
    </citation>
    <scope>NUCLEOTIDE SEQUENCE</scope>
    <source>
        <strain evidence="15">12Hb</strain>
    </source>
</reference>
<evidence type="ECO:0000259" key="14">
    <source>
        <dbReference type="PROSITE" id="PS50262"/>
    </source>
</evidence>
<evidence type="ECO:0000256" key="5">
    <source>
        <dbReference type="ARBA" id="ARBA00022989"/>
    </source>
</evidence>
<accession>A0A8S9WQE2</accession>
<evidence type="ECO:0000256" key="2">
    <source>
        <dbReference type="ARBA" id="ARBA00010663"/>
    </source>
</evidence>
<feature type="transmembrane region" description="Helical" evidence="13">
    <location>
        <begin position="55"/>
        <end position="80"/>
    </location>
</feature>
<dbReference type="PROSITE" id="PS00237">
    <property type="entry name" value="G_PROTEIN_RECEP_F1_1"/>
    <property type="match status" value="1"/>
</dbReference>
<evidence type="ECO:0000256" key="13">
    <source>
        <dbReference type="SAM" id="Phobius"/>
    </source>
</evidence>
<dbReference type="EMBL" id="WIXP02000015">
    <property type="protein sequence ID" value="KAF6198962.1"/>
    <property type="molecule type" value="Genomic_DNA"/>
</dbReference>
<keyword evidence="8" id="KW-1015">Disulfide bond</keyword>
<feature type="transmembrane region" description="Helical" evidence="13">
    <location>
        <begin position="134"/>
        <end position="150"/>
    </location>
</feature>
<evidence type="ECO:0000256" key="11">
    <source>
        <dbReference type="ARBA" id="ARBA00023224"/>
    </source>
</evidence>
<keyword evidence="11 12" id="KW-0807">Transducer</keyword>
<dbReference type="PRINTS" id="PR00237">
    <property type="entry name" value="GPCRRHODOPSN"/>
</dbReference>
<keyword evidence="4 12" id="KW-0812">Transmembrane</keyword>
<evidence type="ECO:0000256" key="4">
    <source>
        <dbReference type="ARBA" id="ARBA00022692"/>
    </source>
</evidence>
<dbReference type="OrthoDB" id="5987936at2759"/>
<dbReference type="Gene3D" id="1.20.1070.10">
    <property type="entry name" value="Rhodopsin 7-helix transmembrane proteins"/>
    <property type="match status" value="1"/>
</dbReference>
<dbReference type="PROSITE" id="PS50262">
    <property type="entry name" value="G_PROTEIN_RECEP_F1_2"/>
    <property type="match status" value="1"/>
</dbReference>
<dbReference type="GO" id="GO:0004930">
    <property type="term" value="F:G protein-coupled receptor activity"/>
    <property type="evidence" value="ECO:0007669"/>
    <property type="project" value="UniProtKB-KW"/>
</dbReference>